<protein>
    <submittedName>
        <fullName evidence="2">Uncharacterized protein</fullName>
    </submittedName>
</protein>
<dbReference type="EMBL" id="JAUIZM010000005">
    <property type="protein sequence ID" value="KAK1381832.1"/>
    <property type="molecule type" value="Genomic_DNA"/>
</dbReference>
<dbReference type="Proteomes" id="UP001237642">
    <property type="component" value="Unassembled WGS sequence"/>
</dbReference>
<reference evidence="2" key="1">
    <citation type="submission" date="2023-02" db="EMBL/GenBank/DDBJ databases">
        <title>Genome of toxic invasive species Heracleum sosnowskyi carries increased number of genes despite the absence of recent whole-genome duplications.</title>
        <authorList>
            <person name="Schelkunov M."/>
            <person name="Shtratnikova V."/>
            <person name="Makarenko M."/>
            <person name="Klepikova A."/>
            <person name="Omelchenko D."/>
            <person name="Novikova G."/>
            <person name="Obukhova E."/>
            <person name="Bogdanov V."/>
            <person name="Penin A."/>
            <person name="Logacheva M."/>
        </authorList>
    </citation>
    <scope>NUCLEOTIDE SEQUENCE</scope>
    <source>
        <strain evidence="2">Hsosn_3</strain>
        <tissue evidence="2">Leaf</tissue>
    </source>
</reference>
<sequence>MTKEFAWTPSSNADVPAYSGPNEDDIISLNESEDDPLQKSMERFIQEEDDTISDDNSNICKGRKTGKETAESAQKVSTNMKFKILSLNWWRLLRKEVLAQKLVAL</sequence>
<evidence type="ECO:0000313" key="2">
    <source>
        <dbReference type="EMBL" id="KAK1381832.1"/>
    </source>
</evidence>
<feature type="region of interest" description="Disordered" evidence="1">
    <location>
        <begin position="1"/>
        <end position="22"/>
    </location>
</feature>
<name>A0AAD8I9S9_9APIA</name>
<dbReference type="AlphaFoldDB" id="A0AAD8I9S9"/>
<gene>
    <name evidence="2" type="ORF">POM88_019567</name>
</gene>
<evidence type="ECO:0000313" key="3">
    <source>
        <dbReference type="Proteomes" id="UP001237642"/>
    </source>
</evidence>
<keyword evidence="3" id="KW-1185">Reference proteome</keyword>
<evidence type="ECO:0000256" key="1">
    <source>
        <dbReference type="SAM" id="MobiDB-lite"/>
    </source>
</evidence>
<feature type="region of interest" description="Disordered" evidence="1">
    <location>
        <begin position="48"/>
        <end position="72"/>
    </location>
</feature>
<proteinExistence type="predicted"/>
<accession>A0AAD8I9S9</accession>
<comment type="caution">
    <text evidence="2">The sequence shown here is derived from an EMBL/GenBank/DDBJ whole genome shotgun (WGS) entry which is preliminary data.</text>
</comment>
<organism evidence="2 3">
    <name type="scientific">Heracleum sosnowskyi</name>
    <dbReference type="NCBI Taxonomy" id="360622"/>
    <lineage>
        <taxon>Eukaryota</taxon>
        <taxon>Viridiplantae</taxon>
        <taxon>Streptophyta</taxon>
        <taxon>Embryophyta</taxon>
        <taxon>Tracheophyta</taxon>
        <taxon>Spermatophyta</taxon>
        <taxon>Magnoliopsida</taxon>
        <taxon>eudicotyledons</taxon>
        <taxon>Gunneridae</taxon>
        <taxon>Pentapetalae</taxon>
        <taxon>asterids</taxon>
        <taxon>campanulids</taxon>
        <taxon>Apiales</taxon>
        <taxon>Apiaceae</taxon>
        <taxon>Apioideae</taxon>
        <taxon>apioid superclade</taxon>
        <taxon>Tordylieae</taxon>
        <taxon>Tordyliinae</taxon>
        <taxon>Heracleum</taxon>
    </lineage>
</organism>
<reference evidence="2" key="2">
    <citation type="submission" date="2023-05" db="EMBL/GenBank/DDBJ databases">
        <authorList>
            <person name="Schelkunov M.I."/>
        </authorList>
    </citation>
    <scope>NUCLEOTIDE SEQUENCE</scope>
    <source>
        <strain evidence="2">Hsosn_3</strain>
        <tissue evidence="2">Leaf</tissue>
    </source>
</reference>